<feature type="chain" id="PRO_5040223013" description="Thioredoxin domain-containing protein" evidence="7">
    <location>
        <begin position="22"/>
        <end position="726"/>
    </location>
</feature>
<evidence type="ECO:0000256" key="6">
    <source>
        <dbReference type="SAM" id="Phobius"/>
    </source>
</evidence>
<keyword evidence="2 6" id="KW-0812">Transmembrane</keyword>
<evidence type="ECO:0000256" key="1">
    <source>
        <dbReference type="ARBA" id="ARBA00004167"/>
    </source>
</evidence>
<feature type="domain" description="Thioredoxin" evidence="8">
    <location>
        <begin position="25"/>
        <end position="174"/>
    </location>
</feature>
<keyword evidence="4 6" id="KW-0472">Membrane</keyword>
<protein>
    <recommendedName>
        <fullName evidence="8">Thioredoxin domain-containing protein</fullName>
    </recommendedName>
</protein>
<sequence>MRSLLSAALLALSFLAPAVSSQNESDSDTPGPEELRPTVFNGKDVSPLKELTGDTFAASIKEGYWFVKAYSPYCTHCKVAAPTWQTLYEFYITSEPIPSSQSSSELQSSLNSFHPYYNFHFANIDCIAYGSTCDRFDVQKLPTFVLFKNGEVVKSLVGTKTLAELSAFVEEVLESIKPGSRPKEGVRLPEVGAKEVDTTAKPDNPAAKDKNAAGGIAAGTKHNEVAQAAAASVETKTTAEATDTKATQASKKPSKPIRTPNPLGASEPLTAESFQDKVTTTQDPWFVKFYAPWCHHCLAMAPVWEELGREMKGKLNIGEVNCDLEVRLCKDVRLRGYPTILFFKGGERIEYDGLRGLGDFVDFAQKAIDIGDGVRDVDAAAFKLLEEKEEVIFIYFYDHATTSEDFAALERLTLSLVGHAVLVKTDSAILADKFKITTWPRLVVSRDGRATEYDALAPKDMRDFRKVLSWMKSVWLPLVPELTASNSREIMNGKLVVLGILSPARSSEFAVAKREIKQAALDWMDKQATAFRLERQELRDAKQLRIEEAEDRGDQRALRSAKSMRITMDDSDRRDVGFAWVDGVFWERWIRTTYGIEVKNGERVVINDEDNKRYWDTTISGNYISASRTAILETIPKVAVSPPKIKPKSTISRMESLFFDLRGAAYSHPFLTLGLLMGALGGGIWGRGRIKRGRGFAGFGSSGGGFFKLDGKDGLLGGSAPGGKVD</sequence>
<feature type="transmembrane region" description="Helical" evidence="6">
    <location>
        <begin position="666"/>
        <end position="686"/>
    </location>
</feature>
<evidence type="ECO:0000256" key="3">
    <source>
        <dbReference type="ARBA" id="ARBA00022989"/>
    </source>
</evidence>
<comment type="caution">
    <text evidence="9">The sequence shown here is derived from an EMBL/GenBank/DDBJ whole genome shotgun (WGS) entry which is preliminary data.</text>
</comment>
<keyword evidence="3 6" id="KW-1133">Transmembrane helix</keyword>
<organism evidence="9 10">
    <name type="scientific">Trichoglossum hirsutum</name>
    <dbReference type="NCBI Taxonomy" id="265104"/>
    <lineage>
        <taxon>Eukaryota</taxon>
        <taxon>Fungi</taxon>
        <taxon>Dikarya</taxon>
        <taxon>Ascomycota</taxon>
        <taxon>Pezizomycotina</taxon>
        <taxon>Geoglossomycetes</taxon>
        <taxon>Geoglossales</taxon>
        <taxon>Geoglossaceae</taxon>
        <taxon>Trichoglossum</taxon>
    </lineage>
</organism>
<dbReference type="EMBL" id="JAGHQM010001213">
    <property type="protein sequence ID" value="KAH0556133.1"/>
    <property type="molecule type" value="Genomic_DNA"/>
</dbReference>
<dbReference type="Pfam" id="PF00085">
    <property type="entry name" value="Thioredoxin"/>
    <property type="match status" value="2"/>
</dbReference>
<feature type="compositionally biased region" description="Basic and acidic residues" evidence="5">
    <location>
        <begin position="181"/>
        <end position="211"/>
    </location>
</feature>
<feature type="region of interest" description="Disordered" evidence="5">
    <location>
        <begin position="227"/>
        <end position="270"/>
    </location>
</feature>
<evidence type="ECO:0000256" key="2">
    <source>
        <dbReference type="ARBA" id="ARBA00022692"/>
    </source>
</evidence>
<dbReference type="InterPro" id="IPR036249">
    <property type="entry name" value="Thioredoxin-like_sf"/>
</dbReference>
<evidence type="ECO:0000313" key="9">
    <source>
        <dbReference type="EMBL" id="KAH0556133.1"/>
    </source>
</evidence>
<keyword evidence="10" id="KW-1185">Reference proteome</keyword>
<dbReference type="GO" id="GO:0005783">
    <property type="term" value="C:endoplasmic reticulum"/>
    <property type="evidence" value="ECO:0007669"/>
    <property type="project" value="TreeGrafter"/>
</dbReference>
<evidence type="ECO:0000256" key="7">
    <source>
        <dbReference type="SAM" id="SignalP"/>
    </source>
</evidence>
<accession>A0A9P8L8A8</accession>
<evidence type="ECO:0000256" key="5">
    <source>
        <dbReference type="SAM" id="MobiDB-lite"/>
    </source>
</evidence>
<evidence type="ECO:0000259" key="8">
    <source>
        <dbReference type="PROSITE" id="PS51352"/>
    </source>
</evidence>
<proteinExistence type="predicted"/>
<evidence type="ECO:0000256" key="4">
    <source>
        <dbReference type="ARBA" id="ARBA00023136"/>
    </source>
</evidence>
<dbReference type="AlphaFoldDB" id="A0A9P8L8A8"/>
<comment type="subcellular location">
    <subcellularLocation>
        <location evidence="1">Membrane</location>
        <topology evidence="1">Single-pass membrane protein</topology>
    </subcellularLocation>
</comment>
<evidence type="ECO:0000313" key="10">
    <source>
        <dbReference type="Proteomes" id="UP000750711"/>
    </source>
</evidence>
<dbReference type="InterPro" id="IPR013766">
    <property type="entry name" value="Thioredoxin_domain"/>
</dbReference>
<dbReference type="SUPFAM" id="SSF52833">
    <property type="entry name" value="Thioredoxin-like"/>
    <property type="match status" value="3"/>
</dbReference>
<feature type="signal peptide" evidence="7">
    <location>
        <begin position="1"/>
        <end position="21"/>
    </location>
</feature>
<dbReference type="Proteomes" id="UP000750711">
    <property type="component" value="Unassembled WGS sequence"/>
</dbReference>
<reference evidence="9" key="1">
    <citation type="submission" date="2021-03" db="EMBL/GenBank/DDBJ databases">
        <title>Comparative genomics and phylogenomic investigation of the class Geoglossomycetes provide insights into ecological specialization and systematics.</title>
        <authorList>
            <person name="Melie T."/>
            <person name="Pirro S."/>
            <person name="Miller A.N."/>
            <person name="Quandt A."/>
        </authorList>
    </citation>
    <scope>NUCLEOTIDE SEQUENCE</scope>
    <source>
        <strain evidence="9">CAQ_001_2017</strain>
    </source>
</reference>
<dbReference type="PANTHER" id="PTHR46426">
    <property type="entry name" value="PROTEIN DISULFIDE-ISOMERASE TMX3"/>
    <property type="match status" value="1"/>
</dbReference>
<dbReference type="PANTHER" id="PTHR46426:SF1">
    <property type="entry name" value="PROTEIN DISULFIDE-ISOMERASE TMX3"/>
    <property type="match status" value="1"/>
</dbReference>
<keyword evidence="7" id="KW-0732">Signal</keyword>
<dbReference type="InterPro" id="IPR052250">
    <property type="entry name" value="PDI_TMX3"/>
</dbReference>
<feature type="compositionally biased region" description="Low complexity" evidence="5">
    <location>
        <begin position="234"/>
        <end position="247"/>
    </location>
</feature>
<dbReference type="CDD" id="cd02961">
    <property type="entry name" value="PDI_a_family"/>
    <property type="match status" value="1"/>
</dbReference>
<feature type="domain" description="Thioredoxin" evidence="8">
    <location>
        <begin position="246"/>
        <end position="390"/>
    </location>
</feature>
<name>A0A9P8L8A8_9PEZI</name>
<dbReference type="GO" id="GO:0016020">
    <property type="term" value="C:membrane"/>
    <property type="evidence" value="ECO:0007669"/>
    <property type="project" value="UniProtKB-SubCell"/>
</dbReference>
<gene>
    <name evidence="9" type="ORF">GP486_005935</name>
</gene>
<feature type="region of interest" description="Disordered" evidence="5">
    <location>
        <begin position="179"/>
        <end position="212"/>
    </location>
</feature>
<dbReference type="PROSITE" id="PS51352">
    <property type="entry name" value="THIOREDOXIN_2"/>
    <property type="match status" value="2"/>
</dbReference>
<dbReference type="Gene3D" id="3.40.30.10">
    <property type="entry name" value="Glutaredoxin"/>
    <property type="match status" value="2"/>
</dbReference>